<reference evidence="5 6" key="1">
    <citation type="submission" date="2018-09" db="EMBL/GenBank/DDBJ databases">
        <title>Rhizobium sp. MAE2-X.</title>
        <authorList>
            <person name="Lee Y."/>
            <person name="Jeon C.O."/>
        </authorList>
    </citation>
    <scope>NUCLEOTIDE SEQUENCE [LARGE SCALE GENOMIC DNA]</scope>
    <source>
        <strain evidence="5 6">MAE2-X</strain>
        <plasmid evidence="5 6">p1</plasmid>
    </source>
</reference>
<evidence type="ECO:0000313" key="6">
    <source>
        <dbReference type="Proteomes" id="UP000596351"/>
    </source>
</evidence>
<dbReference type="PANTHER" id="PTHR45138">
    <property type="entry name" value="REGULATORY COMPONENTS OF SENSORY TRANSDUCTION SYSTEM"/>
    <property type="match status" value="1"/>
</dbReference>
<dbReference type="PANTHER" id="PTHR45138:SF9">
    <property type="entry name" value="DIGUANYLATE CYCLASE DGCM-RELATED"/>
    <property type="match status" value="1"/>
</dbReference>
<evidence type="ECO:0000259" key="4">
    <source>
        <dbReference type="PROSITE" id="PS50887"/>
    </source>
</evidence>
<dbReference type="Gene3D" id="3.30.70.270">
    <property type="match status" value="1"/>
</dbReference>
<dbReference type="RefSeq" id="WP_203020317.1">
    <property type="nucleotide sequence ID" value="NZ_CP032406.1"/>
</dbReference>
<dbReference type="InterPro" id="IPR000160">
    <property type="entry name" value="GGDEF_dom"/>
</dbReference>
<dbReference type="Pfam" id="PF00990">
    <property type="entry name" value="GGDEF"/>
    <property type="match status" value="1"/>
</dbReference>
<keyword evidence="3" id="KW-1133">Transmembrane helix</keyword>
<feature type="transmembrane region" description="Helical" evidence="3">
    <location>
        <begin position="147"/>
        <end position="168"/>
    </location>
</feature>
<evidence type="ECO:0000256" key="2">
    <source>
        <dbReference type="ARBA" id="ARBA00034247"/>
    </source>
</evidence>
<keyword evidence="6" id="KW-1185">Reference proteome</keyword>
<proteinExistence type="predicted"/>
<feature type="transmembrane region" description="Helical" evidence="3">
    <location>
        <begin position="6"/>
        <end position="26"/>
    </location>
</feature>
<keyword evidence="3" id="KW-0812">Transmembrane</keyword>
<dbReference type="SMART" id="SM00267">
    <property type="entry name" value="GGDEF"/>
    <property type="match status" value="1"/>
</dbReference>
<evidence type="ECO:0000256" key="1">
    <source>
        <dbReference type="ARBA" id="ARBA00012528"/>
    </source>
</evidence>
<feature type="transmembrane region" description="Helical" evidence="3">
    <location>
        <begin position="89"/>
        <end position="108"/>
    </location>
</feature>
<dbReference type="CDD" id="cd01949">
    <property type="entry name" value="GGDEF"/>
    <property type="match status" value="1"/>
</dbReference>
<feature type="transmembrane region" description="Helical" evidence="3">
    <location>
        <begin position="60"/>
        <end position="82"/>
    </location>
</feature>
<evidence type="ECO:0000256" key="3">
    <source>
        <dbReference type="SAM" id="Phobius"/>
    </source>
</evidence>
<dbReference type="Proteomes" id="UP000596351">
    <property type="component" value="Plasmid p1"/>
</dbReference>
<feature type="transmembrane region" description="Helical" evidence="3">
    <location>
        <begin position="114"/>
        <end position="135"/>
    </location>
</feature>
<dbReference type="SUPFAM" id="SSF55073">
    <property type="entry name" value="Nucleotide cyclase"/>
    <property type="match status" value="1"/>
</dbReference>
<sequence length="392" mass="43105">MDAKDLLFYLPLTVFIGLSVFFLLLWRLGLASSWHWSVGFLQTGLGFALSTFPVEPRFDQLASGILFIGAAYCYGSALMIHFGVDRAALVRRCLALSFLAPHIYFIFIDPNLRLVLFVIEMVFSSLLAIAVFKVVGRSKNTADRFLIFASFLAVLDSLVRGVVFTFIFPTGEAMSEFVESAYNLSVHVTTLTICLLFPFSAITALALKSVDKHRLAAARDPMTGLLNRRGFEMAVEQLAKSGKCAGAVVVADIDHFKAINDARGHDVGDQVIIDMALRLKQMAGENTLLTRFGGEEFVILLPGASEADAKHWAETMRKSLKDTSITRLHGQSFTASFGVSEVADLKHDVLTAIGRADEALYLAKRNGRDRVECATTVRERSVDSRAQVTSFA</sequence>
<accession>A0ABX7F1Y3</accession>
<organism evidence="5 6">
    <name type="scientific">Rhizobium rosettiformans</name>
    <dbReference type="NCBI Taxonomy" id="1368430"/>
    <lineage>
        <taxon>Bacteria</taxon>
        <taxon>Pseudomonadati</taxon>
        <taxon>Pseudomonadota</taxon>
        <taxon>Alphaproteobacteria</taxon>
        <taxon>Hyphomicrobiales</taxon>
        <taxon>Rhizobiaceae</taxon>
        <taxon>Rhizobium/Agrobacterium group</taxon>
        <taxon>Rhizobium</taxon>
    </lineage>
</organism>
<comment type="catalytic activity">
    <reaction evidence="2">
        <text>2 GTP = 3',3'-c-di-GMP + 2 diphosphate</text>
        <dbReference type="Rhea" id="RHEA:24898"/>
        <dbReference type="ChEBI" id="CHEBI:33019"/>
        <dbReference type="ChEBI" id="CHEBI:37565"/>
        <dbReference type="ChEBI" id="CHEBI:58805"/>
        <dbReference type="EC" id="2.7.7.65"/>
    </reaction>
</comment>
<keyword evidence="5" id="KW-0614">Plasmid</keyword>
<dbReference type="PROSITE" id="PS50887">
    <property type="entry name" value="GGDEF"/>
    <property type="match status" value="1"/>
</dbReference>
<evidence type="ECO:0000313" key="5">
    <source>
        <dbReference type="EMBL" id="QRF54463.1"/>
    </source>
</evidence>
<keyword evidence="3" id="KW-0472">Membrane</keyword>
<feature type="domain" description="GGDEF" evidence="4">
    <location>
        <begin position="244"/>
        <end position="376"/>
    </location>
</feature>
<dbReference type="InterPro" id="IPR043128">
    <property type="entry name" value="Rev_trsase/Diguanyl_cyclase"/>
</dbReference>
<gene>
    <name evidence="5" type="ORF">D4A92_23450</name>
</gene>
<feature type="transmembrane region" description="Helical" evidence="3">
    <location>
        <begin position="188"/>
        <end position="207"/>
    </location>
</feature>
<dbReference type="EC" id="2.7.7.65" evidence="1"/>
<protein>
    <recommendedName>
        <fullName evidence="1">diguanylate cyclase</fullName>
        <ecNumber evidence="1">2.7.7.65</ecNumber>
    </recommendedName>
</protein>
<dbReference type="InterPro" id="IPR050469">
    <property type="entry name" value="Diguanylate_Cyclase"/>
</dbReference>
<name>A0ABX7F1Y3_9HYPH</name>
<dbReference type="EMBL" id="CP032406">
    <property type="protein sequence ID" value="QRF54463.1"/>
    <property type="molecule type" value="Genomic_DNA"/>
</dbReference>
<dbReference type="NCBIfam" id="TIGR00254">
    <property type="entry name" value="GGDEF"/>
    <property type="match status" value="1"/>
</dbReference>
<dbReference type="InterPro" id="IPR029787">
    <property type="entry name" value="Nucleotide_cyclase"/>
</dbReference>
<geneLocation type="plasmid" evidence="5 6">
    <name>p1</name>
</geneLocation>